<dbReference type="Proteomes" id="UP001596244">
    <property type="component" value="Unassembled WGS sequence"/>
</dbReference>
<comment type="caution">
    <text evidence="1">The sequence shown here is derived from an EMBL/GenBank/DDBJ whole genome shotgun (WGS) entry which is preliminary data.</text>
</comment>
<gene>
    <name evidence="1" type="ORF">ACFPUZ_10425</name>
</gene>
<organism evidence="1 2">
    <name type="scientific">Corynebacterium nasicanis</name>
    <dbReference type="NCBI Taxonomy" id="1448267"/>
    <lineage>
        <taxon>Bacteria</taxon>
        <taxon>Bacillati</taxon>
        <taxon>Actinomycetota</taxon>
        <taxon>Actinomycetes</taxon>
        <taxon>Mycobacteriales</taxon>
        <taxon>Corynebacteriaceae</taxon>
        <taxon>Corynebacterium</taxon>
    </lineage>
</organism>
<protein>
    <submittedName>
        <fullName evidence="1">Uncharacterized protein</fullName>
    </submittedName>
</protein>
<reference evidence="2" key="1">
    <citation type="journal article" date="2019" name="Int. J. Syst. Evol. Microbiol.">
        <title>The Global Catalogue of Microorganisms (GCM) 10K type strain sequencing project: providing services to taxonomists for standard genome sequencing and annotation.</title>
        <authorList>
            <consortium name="The Broad Institute Genomics Platform"/>
            <consortium name="The Broad Institute Genome Sequencing Center for Infectious Disease"/>
            <person name="Wu L."/>
            <person name="Ma J."/>
        </authorList>
    </citation>
    <scope>NUCLEOTIDE SEQUENCE [LARGE SCALE GENOMIC DNA]</scope>
    <source>
        <strain evidence="2">CCUG 51943</strain>
    </source>
</reference>
<evidence type="ECO:0000313" key="1">
    <source>
        <dbReference type="EMBL" id="MFC6147215.1"/>
    </source>
</evidence>
<evidence type="ECO:0000313" key="2">
    <source>
        <dbReference type="Proteomes" id="UP001596244"/>
    </source>
</evidence>
<keyword evidence="2" id="KW-1185">Reference proteome</keyword>
<proteinExistence type="predicted"/>
<dbReference type="RefSeq" id="WP_377001840.1">
    <property type="nucleotide sequence ID" value="NZ_JBHSQE010000009.1"/>
</dbReference>
<sequence>MADIGLHDLADDEVPVEAAMLRYSDDPAWAYSVSGSMCGGEYDDGRDDLLDLFDLRQVTPVPDDVVEAVRTLFTDPEMWSDVEIEKANRVLDKVKALGNPADTAGQ</sequence>
<name>A0ABW1QG87_9CORY</name>
<accession>A0ABW1QG87</accession>
<dbReference type="EMBL" id="JBHSQE010000009">
    <property type="protein sequence ID" value="MFC6147215.1"/>
    <property type="molecule type" value="Genomic_DNA"/>
</dbReference>